<comment type="caution">
    <text evidence="1">The sequence shown here is derived from an EMBL/GenBank/DDBJ whole genome shotgun (WGS) entry which is preliminary data.</text>
</comment>
<evidence type="ECO:0000313" key="1">
    <source>
        <dbReference type="EMBL" id="KAF1086351.1"/>
    </source>
</evidence>
<sequence>MKKNEEELINIVCPACANTIVAKYKGEIVTGKLQHKCRVCKRYWDLNYTTKTITWKGGKADKTPITKFKLDMATGKWQPINSENVEKALLRREGA</sequence>
<dbReference type="RefSeq" id="WP_161820520.1">
    <property type="nucleotide sequence ID" value="NZ_LSRS01000001.1"/>
</dbReference>
<dbReference type="EMBL" id="LSRS01000001">
    <property type="protein sequence ID" value="KAF1086351.1"/>
    <property type="molecule type" value="Genomic_DNA"/>
</dbReference>
<dbReference type="AlphaFoldDB" id="A0A9D3AZB0"/>
<dbReference type="Proteomes" id="UP000798488">
    <property type="component" value="Unassembled WGS sequence"/>
</dbReference>
<dbReference type="OrthoDB" id="2016983at2"/>
<proteinExistence type="predicted"/>
<accession>A0A9D3AZB0</accession>
<protein>
    <submittedName>
        <fullName evidence="1">Uncharacterized protein</fullName>
    </submittedName>
</protein>
<name>A0A9D3AZB0_9FIRM</name>
<evidence type="ECO:0000313" key="2">
    <source>
        <dbReference type="Proteomes" id="UP000798488"/>
    </source>
</evidence>
<keyword evidence="2" id="KW-1185">Reference proteome</keyword>
<reference evidence="1" key="1">
    <citation type="submission" date="2016-02" db="EMBL/GenBank/DDBJ databases">
        <title>Draft Genome Sequence of Sporotomaculum syntrophicum Strain FB, a Syntrophic Benzoate Degrader.</title>
        <authorList>
            <person name="Nobu M.K."/>
            <person name="Narihiro T."/>
            <person name="Qiu Y.-L."/>
            <person name="Ohashi A."/>
            <person name="Liu W.-T."/>
            <person name="Yuji S."/>
        </authorList>
    </citation>
    <scope>NUCLEOTIDE SEQUENCE</scope>
    <source>
        <strain evidence="1">FB</strain>
    </source>
</reference>
<organism evidence="1 2">
    <name type="scientific">Sporotomaculum syntrophicum</name>
    <dbReference type="NCBI Taxonomy" id="182264"/>
    <lineage>
        <taxon>Bacteria</taxon>
        <taxon>Bacillati</taxon>
        <taxon>Bacillota</taxon>
        <taxon>Clostridia</taxon>
        <taxon>Eubacteriales</taxon>
        <taxon>Desulfallaceae</taxon>
        <taxon>Sporotomaculum</taxon>
    </lineage>
</organism>
<gene>
    <name evidence="1" type="ORF">SPSYN_00069</name>
</gene>